<sequence length="345" mass="37732">MLATVHIRGRRILCTPVICLFLFYLFILSSLARAEEVSSITLRDDDLASMKMISADWHYPTVWVGEDPCRWQGVICEIFTEGIFFTTTTKAVVSISLRGVCSAISEEDEENCVIGNNLGNLRNLRHVYLNGNGFHGEIPSSLSALKNLQSLYLNANKLSGTIPASLGNLQMLEKLYLNSNHLSGTIPGKLGDAQNLHQLELQQNNLGGTIPVELSKLRLLVQLDLNDNQLEGPIPAALGNLTALHRLHLGRNRLTGAIPPPLLGPGLPSLTVVDLSDNRLTGPVPFGICKMKNLAVFNADGNDLTGDAPRCQPVHGPHSDAENRRACREHLRGFCVTLPQVRTEL</sequence>
<proteinExistence type="predicted"/>
<dbReference type="InterPro" id="IPR001611">
    <property type="entry name" value="Leu-rich_rpt"/>
</dbReference>
<keyword evidence="3" id="KW-0677">Repeat</keyword>
<comment type="subcellular location">
    <subcellularLocation>
        <location evidence="1">Cell envelope</location>
    </subcellularLocation>
</comment>
<accession>A0A7S0M5X8</accession>
<feature type="signal peptide" evidence="4">
    <location>
        <begin position="1"/>
        <end position="34"/>
    </location>
</feature>
<dbReference type="InterPro" id="IPR003591">
    <property type="entry name" value="Leu-rich_rpt_typical-subtyp"/>
</dbReference>
<evidence type="ECO:0000256" key="3">
    <source>
        <dbReference type="ARBA" id="ARBA00022737"/>
    </source>
</evidence>
<gene>
    <name evidence="5" type="ORF">CCUR1050_LOCUS9874</name>
</gene>
<dbReference type="Gene3D" id="3.80.10.10">
    <property type="entry name" value="Ribonuclease Inhibitor"/>
    <property type="match status" value="2"/>
</dbReference>
<evidence type="ECO:0000256" key="4">
    <source>
        <dbReference type="SAM" id="SignalP"/>
    </source>
</evidence>
<evidence type="ECO:0008006" key="6">
    <source>
        <dbReference type="Google" id="ProtNLM"/>
    </source>
</evidence>
<dbReference type="SMART" id="SM00369">
    <property type="entry name" value="LRR_TYP"/>
    <property type="match status" value="6"/>
</dbReference>
<feature type="chain" id="PRO_5031529564" description="Leucine-rich repeat-containing N-terminal plant-type domain-containing protein" evidence="4">
    <location>
        <begin position="35"/>
        <end position="345"/>
    </location>
</feature>
<dbReference type="Pfam" id="PF00560">
    <property type="entry name" value="LRR_1"/>
    <property type="match status" value="3"/>
</dbReference>
<name>A0A7S0M5X8_9CRYP</name>
<evidence type="ECO:0000256" key="1">
    <source>
        <dbReference type="ARBA" id="ARBA00004196"/>
    </source>
</evidence>
<keyword evidence="2" id="KW-0433">Leucine-rich repeat</keyword>
<dbReference type="PANTHER" id="PTHR48059:SF30">
    <property type="entry name" value="OS06G0587000 PROTEIN"/>
    <property type="match status" value="1"/>
</dbReference>
<dbReference type="InterPro" id="IPR032675">
    <property type="entry name" value="LRR_dom_sf"/>
</dbReference>
<dbReference type="Pfam" id="PF13855">
    <property type="entry name" value="LRR_8"/>
    <property type="match status" value="1"/>
</dbReference>
<dbReference type="FunFam" id="3.80.10.10:FF:000041">
    <property type="entry name" value="LRR receptor-like serine/threonine-protein kinase ERECTA"/>
    <property type="match status" value="1"/>
</dbReference>
<dbReference type="AlphaFoldDB" id="A0A7S0M5X8"/>
<protein>
    <recommendedName>
        <fullName evidence="6">Leucine-rich repeat-containing N-terminal plant-type domain-containing protein</fullName>
    </recommendedName>
</protein>
<organism evidence="5">
    <name type="scientific">Cryptomonas curvata</name>
    <dbReference type="NCBI Taxonomy" id="233186"/>
    <lineage>
        <taxon>Eukaryota</taxon>
        <taxon>Cryptophyceae</taxon>
        <taxon>Cryptomonadales</taxon>
        <taxon>Cryptomonadaceae</taxon>
        <taxon>Cryptomonas</taxon>
    </lineage>
</organism>
<evidence type="ECO:0000256" key="2">
    <source>
        <dbReference type="ARBA" id="ARBA00022614"/>
    </source>
</evidence>
<dbReference type="PANTHER" id="PTHR48059">
    <property type="entry name" value="POLYGALACTURONASE INHIBITOR 1"/>
    <property type="match status" value="1"/>
</dbReference>
<dbReference type="InterPro" id="IPR051848">
    <property type="entry name" value="PGIP"/>
</dbReference>
<dbReference type="SUPFAM" id="SSF52058">
    <property type="entry name" value="L domain-like"/>
    <property type="match status" value="1"/>
</dbReference>
<keyword evidence="4" id="KW-0732">Signal</keyword>
<evidence type="ECO:0000313" key="5">
    <source>
        <dbReference type="EMBL" id="CAD8632194.1"/>
    </source>
</evidence>
<dbReference type="FunFam" id="3.80.10.10:FF:000221">
    <property type="entry name" value="Leucine-rich repeat receptor-like protein kinase PXL1"/>
    <property type="match status" value="1"/>
</dbReference>
<dbReference type="EMBL" id="HBEZ01017894">
    <property type="protein sequence ID" value="CAD8632194.1"/>
    <property type="molecule type" value="Transcribed_RNA"/>
</dbReference>
<reference evidence="5" key="1">
    <citation type="submission" date="2021-01" db="EMBL/GenBank/DDBJ databases">
        <authorList>
            <person name="Corre E."/>
            <person name="Pelletier E."/>
            <person name="Niang G."/>
            <person name="Scheremetjew M."/>
            <person name="Finn R."/>
            <person name="Kale V."/>
            <person name="Holt S."/>
            <person name="Cochrane G."/>
            <person name="Meng A."/>
            <person name="Brown T."/>
            <person name="Cohen L."/>
        </authorList>
    </citation>
    <scope>NUCLEOTIDE SEQUENCE</scope>
    <source>
        <strain evidence="5">CCAP979/52</strain>
    </source>
</reference>